<feature type="region of interest" description="Disordered" evidence="2">
    <location>
        <begin position="354"/>
        <end position="373"/>
    </location>
</feature>
<dbReference type="InterPro" id="IPR036397">
    <property type="entry name" value="RNaseH_sf"/>
</dbReference>
<reference evidence="4" key="2">
    <citation type="submission" date="2021-03" db="UniProtKB">
        <authorList>
            <consortium name="EnsemblPlants"/>
        </authorList>
    </citation>
    <scope>IDENTIFICATION</scope>
</reference>
<dbReference type="SUPFAM" id="SSF53098">
    <property type="entry name" value="Ribonuclease H-like"/>
    <property type="match status" value="1"/>
</dbReference>
<dbReference type="PANTHER" id="PTHR47074:SF48">
    <property type="entry name" value="POLYNUCLEOTIDYL TRANSFERASE, RIBONUCLEASE H-LIKE SUPERFAMILY PROTEIN"/>
    <property type="match status" value="1"/>
</dbReference>
<dbReference type="InterPro" id="IPR001878">
    <property type="entry name" value="Znf_CCHC"/>
</dbReference>
<dbReference type="CDD" id="cd06222">
    <property type="entry name" value="RNase_H_like"/>
    <property type="match status" value="1"/>
</dbReference>
<dbReference type="Pfam" id="PF14392">
    <property type="entry name" value="zf-CCHC_4"/>
    <property type="match status" value="1"/>
</dbReference>
<evidence type="ECO:0000259" key="3">
    <source>
        <dbReference type="PROSITE" id="PS50158"/>
    </source>
</evidence>
<feature type="domain" description="CCHC-type" evidence="3">
    <location>
        <begin position="206"/>
        <end position="219"/>
    </location>
</feature>
<dbReference type="InterPro" id="IPR025836">
    <property type="entry name" value="Zn_knuckle_CX2CX4HX4C"/>
</dbReference>
<dbReference type="PROSITE" id="PS50158">
    <property type="entry name" value="ZF_CCHC"/>
    <property type="match status" value="1"/>
</dbReference>
<dbReference type="Proteomes" id="UP000596661">
    <property type="component" value="Chromosome 5"/>
</dbReference>
<dbReference type="EMBL" id="UZAU01000542">
    <property type="status" value="NOT_ANNOTATED_CDS"/>
    <property type="molecule type" value="Genomic_DNA"/>
</dbReference>
<keyword evidence="5" id="KW-1185">Reference proteome</keyword>
<dbReference type="Pfam" id="PF13456">
    <property type="entry name" value="RVT_3"/>
    <property type="match status" value="1"/>
</dbReference>
<dbReference type="GO" id="GO:0008270">
    <property type="term" value="F:zinc ion binding"/>
    <property type="evidence" value="ECO:0007669"/>
    <property type="project" value="UniProtKB-KW"/>
</dbReference>
<dbReference type="InterPro" id="IPR002156">
    <property type="entry name" value="RNaseH_domain"/>
</dbReference>
<keyword evidence="1" id="KW-0863">Zinc-finger</keyword>
<evidence type="ECO:0000256" key="2">
    <source>
        <dbReference type="SAM" id="MobiDB-lite"/>
    </source>
</evidence>
<keyword evidence="1" id="KW-0862">Zinc</keyword>
<dbReference type="PANTHER" id="PTHR47074">
    <property type="entry name" value="BNAC02G40300D PROTEIN"/>
    <property type="match status" value="1"/>
</dbReference>
<dbReference type="GO" id="GO:0004523">
    <property type="term" value="F:RNA-DNA hybrid ribonuclease activity"/>
    <property type="evidence" value="ECO:0007669"/>
    <property type="project" value="InterPro"/>
</dbReference>
<dbReference type="InterPro" id="IPR026960">
    <property type="entry name" value="RVT-Znf"/>
</dbReference>
<name>A0A803PM29_CANSA</name>
<dbReference type="Pfam" id="PF13966">
    <property type="entry name" value="zf-RVT"/>
    <property type="match status" value="1"/>
</dbReference>
<keyword evidence="1" id="KW-0479">Metal-binding</keyword>
<evidence type="ECO:0000313" key="5">
    <source>
        <dbReference type="Proteomes" id="UP000596661"/>
    </source>
</evidence>
<reference evidence="4" key="1">
    <citation type="submission" date="2018-11" db="EMBL/GenBank/DDBJ databases">
        <authorList>
            <person name="Grassa J C."/>
        </authorList>
    </citation>
    <scope>NUCLEOTIDE SEQUENCE [LARGE SCALE GENOMIC DNA]</scope>
</reference>
<evidence type="ECO:0000256" key="1">
    <source>
        <dbReference type="PROSITE-ProRule" id="PRU00047"/>
    </source>
</evidence>
<evidence type="ECO:0000313" key="4">
    <source>
        <dbReference type="EnsemblPlants" id="cds.evm.model.05.1627"/>
    </source>
</evidence>
<dbReference type="Gramene" id="evm.model.05.1627">
    <property type="protein sequence ID" value="cds.evm.model.05.1627"/>
    <property type="gene ID" value="evm.TU.05.1627"/>
</dbReference>
<sequence>MNSFHSDISQALTEKEKEVVKFSNISAPLPRSQCNKVYCKIFSKRGHNSKQFFNFVTKNWTGRFPVETSSYDTDVYMISFGCQGDLLRVLSKEPWRFQNQHLVLCLPSVLQNASLESFTITPFWIQVYRLPFLSKSEDLARNIGGLIGNYIDVHEDSLNEGWGPFLRIRVGIDVSKPLLRGQMVAFPWIKDELWLEFRYERLPNFCYECGIIGHVFNKCQVYLEKIDDGKEPDLPYGPWMEGSPLLKSPYDRYRQDFSKAGPWPFVTRLVRNTISPIIKPPRQPPALPPNVTDREKGKEILLPKFTDHEYSSLTPSFAALSCGLNHFPTDGNSLNDAPITEKCISTPFPSASSVKKGAPPQCQPMYSRPESSGVKCPAAATTIPLSSNLSSKAAITTSPTVVLSTATPPAYFHLSEDHSSGSSMMTMPLPSATNIVPLSSFSHDDKIIWHHETTGIYTVKSGYILASKFADQEAPSVSSHSTHLWKQFWKLNIPSKVRIFLWKVVQECLPVAAILQKCHIAGSAICSLCRGNNESIFHALFLCKRAKKVWRGSSFSLDRIIHESSNFKDLFFKASETWPQQELEQFACILWSIWTERNKEYHGTKPKPNEVLLVSAISYLGEYQASRQATPTHLRNEVHRNNEPTVAPKWLNPPSDRLKLNTDAAVDTVNRISSFGAILRDSDGQVVAGMSKPHPGCFKPEVMEALALRYSLQWLQSMNLPIHYIETDSLLVVKGLQARSLNVSDFHSVLNDISILMSNFPGVQISHVFRSANTFAHILAKYALSVDKECIWMEEIPPPLMTIVL</sequence>
<proteinExistence type="predicted"/>
<dbReference type="InterPro" id="IPR052929">
    <property type="entry name" value="RNase_H-like_EbsB-rel"/>
</dbReference>
<accession>A0A803PM29</accession>
<dbReference type="GO" id="GO:0003676">
    <property type="term" value="F:nucleic acid binding"/>
    <property type="evidence" value="ECO:0007669"/>
    <property type="project" value="InterPro"/>
</dbReference>
<dbReference type="InterPro" id="IPR044730">
    <property type="entry name" value="RNase_H-like_dom_plant"/>
</dbReference>
<dbReference type="Gene3D" id="3.30.420.10">
    <property type="entry name" value="Ribonuclease H-like superfamily/Ribonuclease H"/>
    <property type="match status" value="1"/>
</dbReference>
<dbReference type="EnsemblPlants" id="evm.model.05.1627">
    <property type="protein sequence ID" value="cds.evm.model.05.1627"/>
    <property type="gene ID" value="evm.TU.05.1627"/>
</dbReference>
<dbReference type="InterPro" id="IPR012337">
    <property type="entry name" value="RNaseH-like_sf"/>
</dbReference>
<protein>
    <recommendedName>
        <fullName evidence="3">CCHC-type domain-containing protein</fullName>
    </recommendedName>
</protein>
<organism evidence="4 5">
    <name type="scientific">Cannabis sativa</name>
    <name type="common">Hemp</name>
    <name type="synonym">Marijuana</name>
    <dbReference type="NCBI Taxonomy" id="3483"/>
    <lineage>
        <taxon>Eukaryota</taxon>
        <taxon>Viridiplantae</taxon>
        <taxon>Streptophyta</taxon>
        <taxon>Embryophyta</taxon>
        <taxon>Tracheophyta</taxon>
        <taxon>Spermatophyta</taxon>
        <taxon>Magnoliopsida</taxon>
        <taxon>eudicotyledons</taxon>
        <taxon>Gunneridae</taxon>
        <taxon>Pentapetalae</taxon>
        <taxon>rosids</taxon>
        <taxon>fabids</taxon>
        <taxon>Rosales</taxon>
        <taxon>Cannabaceae</taxon>
        <taxon>Cannabis</taxon>
    </lineage>
</organism>
<dbReference type="AlphaFoldDB" id="A0A803PM29"/>